<sequence>MSEEPEWDGVDRRQTPRSNDGFYRFVVGINIVAWVVFVVAMVVFHYARPELISGVQTFWGMEGRTGWVGGLSGYLVILLAVCVAISVLVIVLKRQRSRRKQDFLGVNMFILLVVSAVALTWIYYGIQALGTAAP</sequence>
<dbReference type="Proteomes" id="UP001520878">
    <property type="component" value="Unassembled WGS sequence"/>
</dbReference>
<organism evidence="2 3">
    <name type="scientific">Fluctibacter halophilus</name>
    <dbReference type="NCBI Taxonomy" id="226011"/>
    <lineage>
        <taxon>Bacteria</taxon>
        <taxon>Pseudomonadati</taxon>
        <taxon>Pseudomonadota</taxon>
        <taxon>Gammaproteobacteria</taxon>
        <taxon>Alteromonadales</taxon>
        <taxon>Alteromonadaceae</taxon>
        <taxon>Fluctibacter</taxon>
    </lineage>
</organism>
<evidence type="ECO:0000256" key="1">
    <source>
        <dbReference type="SAM" id="Phobius"/>
    </source>
</evidence>
<keyword evidence="1" id="KW-0472">Membrane</keyword>
<accession>A0ABS8G656</accession>
<name>A0ABS8G656_9ALTE</name>
<comment type="caution">
    <text evidence="2">The sequence shown here is derived from an EMBL/GenBank/DDBJ whole genome shotgun (WGS) entry which is preliminary data.</text>
</comment>
<feature type="transmembrane region" description="Helical" evidence="1">
    <location>
        <begin position="67"/>
        <end position="92"/>
    </location>
</feature>
<gene>
    <name evidence="2" type="ORF">LJ739_07500</name>
</gene>
<dbReference type="RefSeq" id="WP_229158726.1">
    <property type="nucleotide sequence ID" value="NZ_JAJEWP010000001.1"/>
</dbReference>
<keyword evidence="3" id="KW-1185">Reference proteome</keyword>
<evidence type="ECO:0000313" key="3">
    <source>
        <dbReference type="Proteomes" id="UP001520878"/>
    </source>
</evidence>
<proteinExistence type="predicted"/>
<feature type="transmembrane region" description="Helical" evidence="1">
    <location>
        <begin position="104"/>
        <end position="124"/>
    </location>
</feature>
<keyword evidence="1" id="KW-1133">Transmembrane helix</keyword>
<dbReference type="EMBL" id="JAJEWP010000001">
    <property type="protein sequence ID" value="MCC2616082.1"/>
    <property type="molecule type" value="Genomic_DNA"/>
</dbReference>
<keyword evidence="1" id="KW-0812">Transmembrane</keyword>
<evidence type="ECO:0000313" key="2">
    <source>
        <dbReference type="EMBL" id="MCC2616082.1"/>
    </source>
</evidence>
<protein>
    <recommendedName>
        <fullName evidence="4">DUF1648 domain-containing protein</fullName>
    </recommendedName>
</protein>
<reference evidence="2 3" key="1">
    <citation type="submission" date="2021-10" db="EMBL/GenBank/DDBJ databases">
        <title>Draft genome of Aestuariibacter halophilus JC2043.</title>
        <authorList>
            <person name="Emsley S.A."/>
            <person name="Pfannmuller K.M."/>
            <person name="Ushijima B."/>
            <person name="Saw J.H."/>
            <person name="Videau P."/>
        </authorList>
    </citation>
    <scope>NUCLEOTIDE SEQUENCE [LARGE SCALE GENOMIC DNA]</scope>
    <source>
        <strain evidence="2 3">JC2043</strain>
    </source>
</reference>
<evidence type="ECO:0008006" key="4">
    <source>
        <dbReference type="Google" id="ProtNLM"/>
    </source>
</evidence>
<feature type="transmembrane region" description="Helical" evidence="1">
    <location>
        <begin position="22"/>
        <end position="47"/>
    </location>
</feature>